<dbReference type="InterPro" id="IPR038499">
    <property type="entry name" value="BRO1_sf"/>
</dbReference>
<evidence type="ECO:0000256" key="4">
    <source>
        <dbReference type="ARBA" id="ARBA00022989"/>
    </source>
</evidence>
<comment type="similarity">
    <text evidence="6">Belongs to the palA/RIM20 family.</text>
</comment>
<dbReference type="Gene3D" id="1.20.140.50">
    <property type="entry name" value="alix/aip1 like domains"/>
    <property type="match status" value="1"/>
</dbReference>
<keyword evidence="3" id="KW-0496">Mitochondrion</keyword>
<feature type="region of interest" description="Disordered" evidence="8">
    <location>
        <begin position="1144"/>
        <end position="1179"/>
    </location>
</feature>
<feature type="region of interest" description="Disordered" evidence="8">
    <location>
        <begin position="1052"/>
        <end position="1117"/>
    </location>
</feature>
<feature type="repeat" description="Solcar" evidence="7">
    <location>
        <begin position="239"/>
        <end position="320"/>
    </location>
</feature>
<feature type="repeat" description="Solcar" evidence="7">
    <location>
        <begin position="125"/>
        <end position="229"/>
    </location>
</feature>
<dbReference type="CDD" id="cd09236">
    <property type="entry name" value="V_AnPalA_UmRIM20_like"/>
    <property type="match status" value="1"/>
</dbReference>
<dbReference type="PROSITE" id="PS50920">
    <property type="entry name" value="SOLCAR"/>
    <property type="match status" value="3"/>
</dbReference>
<dbReference type="Gene3D" id="1.25.40.280">
    <property type="entry name" value="alix/aip1 like domains"/>
    <property type="match status" value="1"/>
</dbReference>
<reference evidence="11" key="1">
    <citation type="submission" date="2015-09" db="EMBL/GenBank/DDBJ databases">
        <authorList>
            <person name="Fill T.P."/>
            <person name="Baretta J.F."/>
            <person name="de Almeida L.G."/>
            <person name="Rocha M."/>
            <person name="de Souza D.H."/>
            <person name="Malavazi I."/>
            <person name="Cerdeira L.T."/>
            <person name="Hong H."/>
            <person name="Samborskyy M."/>
            <person name="de Vasconcelos A.T."/>
            <person name="Leadlay P."/>
            <person name="Rodrigues-Filho E."/>
        </authorList>
    </citation>
    <scope>NUCLEOTIDE SEQUENCE [LARGE SCALE GENOMIC DNA]</scope>
    <source>
        <strain evidence="11">LaBioMMi 136</strain>
    </source>
</reference>
<dbReference type="Pfam" id="PF13949">
    <property type="entry name" value="ALIX_LYPXL_bnd"/>
    <property type="match status" value="1"/>
</dbReference>
<dbReference type="AlphaFoldDB" id="A0A1S9RC59"/>
<evidence type="ECO:0000256" key="8">
    <source>
        <dbReference type="SAM" id="MobiDB-lite"/>
    </source>
</evidence>
<feature type="domain" description="BRO1" evidence="9">
    <location>
        <begin position="316"/>
        <end position="709"/>
    </location>
</feature>
<dbReference type="GO" id="GO:0005768">
    <property type="term" value="C:endosome"/>
    <property type="evidence" value="ECO:0007669"/>
    <property type="project" value="TreeGrafter"/>
</dbReference>
<dbReference type="Pfam" id="PF03097">
    <property type="entry name" value="BRO1"/>
    <property type="match status" value="1"/>
</dbReference>
<evidence type="ECO:0000256" key="3">
    <source>
        <dbReference type="ARBA" id="ARBA00022792"/>
    </source>
</evidence>
<gene>
    <name evidence="10" type="primary">palA</name>
    <name evidence="10" type="ORF">PEBR_36545</name>
</gene>
<evidence type="ECO:0000259" key="9">
    <source>
        <dbReference type="PROSITE" id="PS51180"/>
    </source>
</evidence>
<feature type="compositionally biased region" description="Low complexity" evidence="8">
    <location>
        <begin position="1148"/>
        <end position="1165"/>
    </location>
</feature>
<dbReference type="Gene3D" id="1.20.120.560">
    <property type="entry name" value="alix/aip1 in complex with the ypdl late domain"/>
    <property type="match status" value="1"/>
</dbReference>
<feature type="repeat" description="Solcar" evidence="7">
    <location>
        <begin position="18"/>
        <end position="100"/>
    </location>
</feature>
<evidence type="ECO:0000256" key="7">
    <source>
        <dbReference type="PROSITE-ProRule" id="PRU00282"/>
    </source>
</evidence>
<dbReference type="CDD" id="cd09241">
    <property type="entry name" value="BRO1_ScRim20-like"/>
    <property type="match status" value="1"/>
</dbReference>
<keyword evidence="2 7" id="KW-0812">Transmembrane</keyword>
<dbReference type="EMBL" id="LJBN01000204">
    <property type="protein sequence ID" value="OOQ83113.1"/>
    <property type="molecule type" value="Genomic_DNA"/>
</dbReference>
<dbReference type="InterPro" id="IPR025304">
    <property type="entry name" value="ALIX_V_dom"/>
</dbReference>
<dbReference type="GO" id="GO:0016020">
    <property type="term" value="C:membrane"/>
    <property type="evidence" value="ECO:0007669"/>
    <property type="project" value="UniProtKB-SubCell"/>
</dbReference>
<dbReference type="InterPro" id="IPR018108">
    <property type="entry name" value="MCP_transmembrane"/>
</dbReference>
<dbReference type="Gene3D" id="1.50.40.10">
    <property type="entry name" value="Mitochondrial carrier domain"/>
    <property type="match status" value="1"/>
</dbReference>
<dbReference type="PANTHER" id="PTHR23030">
    <property type="entry name" value="PCD6 INTERACTING PROTEIN-RELATED"/>
    <property type="match status" value="1"/>
</dbReference>
<evidence type="ECO:0000256" key="1">
    <source>
        <dbReference type="ARBA" id="ARBA00004141"/>
    </source>
</evidence>
<dbReference type="InterPro" id="IPR004328">
    <property type="entry name" value="BRO1_dom"/>
</dbReference>
<keyword evidence="5 7" id="KW-0472">Membrane</keyword>
<accession>A0A1S9RC59</accession>
<proteinExistence type="inferred from homology"/>
<evidence type="ECO:0000313" key="10">
    <source>
        <dbReference type="EMBL" id="OOQ83113.1"/>
    </source>
</evidence>
<protein>
    <submittedName>
        <fullName evidence="10">pH-response regulator protein palA/RIM20</fullName>
    </submittedName>
</protein>
<evidence type="ECO:0000256" key="2">
    <source>
        <dbReference type="ARBA" id="ARBA00022692"/>
    </source>
</evidence>
<dbReference type="FunFam" id="1.50.40.10:FF:000167">
    <property type="entry name" value="Uncharacterized mitochondrial carrier C29A3.11c"/>
    <property type="match status" value="1"/>
</dbReference>
<evidence type="ECO:0000256" key="6">
    <source>
        <dbReference type="ARBA" id="ARBA00038154"/>
    </source>
</evidence>
<dbReference type="Proteomes" id="UP000190744">
    <property type="component" value="Unassembled WGS sequence"/>
</dbReference>
<organism evidence="10 11">
    <name type="scientific">Penicillium brasilianum</name>
    <dbReference type="NCBI Taxonomy" id="104259"/>
    <lineage>
        <taxon>Eukaryota</taxon>
        <taxon>Fungi</taxon>
        <taxon>Dikarya</taxon>
        <taxon>Ascomycota</taxon>
        <taxon>Pezizomycotina</taxon>
        <taxon>Eurotiomycetes</taxon>
        <taxon>Eurotiomycetidae</taxon>
        <taxon>Eurotiales</taxon>
        <taxon>Aspergillaceae</taxon>
        <taxon>Penicillium</taxon>
    </lineage>
</organism>
<name>A0A1S9RC59_PENBI</name>
<evidence type="ECO:0000256" key="5">
    <source>
        <dbReference type="ARBA" id="ARBA00023136"/>
    </source>
</evidence>
<dbReference type="PROSITE" id="PS51180">
    <property type="entry name" value="BRO1"/>
    <property type="match status" value="1"/>
</dbReference>
<dbReference type="SMART" id="SM01041">
    <property type="entry name" value="BRO1"/>
    <property type="match status" value="1"/>
</dbReference>
<keyword evidence="3" id="KW-0999">Mitochondrion inner membrane</keyword>
<evidence type="ECO:0000313" key="11">
    <source>
        <dbReference type="Proteomes" id="UP000190744"/>
    </source>
</evidence>
<sequence length="1179" mass="129938">MPTSNAWIMDESTRNRLLKKYKTQVASATSTVCATLAVTPLENVKTRMQTHNFKNIFQCARYLWRTEGPRGYVAGALPPLASVTAVRVLNFTSYNYAKEGIADIVKSITGTYPIADKSGSIPTVAGVLTFSLAGAFAGLVAAPIACPFELAKNVVQTSVLVSNRAQAAPGAARDPSLRRKPRIGTVEAIQQIIKRHGVRGLYTGFHLHALRDTVGTAMYFGIYETVKQVAAHEIGSDQSPLGAPAIAGAICSTIPWFCTYPLDTRKTRAQSVLLGKTKEIGEASVAVAKSSMYKGISIILVRTGVNNMILLSLFDNILQLPFRRSHTVSLSDAITQYISSKYDQRPDMFADDLMIIDRLRSEAVNVQEPHISGISRLVTYAAQLKWLGGKFPIDVGVDFSWYPALGFNSARPVSQNNLRFELANILFNLAALYSQLAYALNRTSADGLKQACNYLCQAAGVLAHLRTDIIPDLRSSPPEDMDEMTLRSLEQLLLAQGQECFWQKAVKDGLKDASIARLAAKVSDFYADAGDFAVKSNAISTEWIHHMSAKHHHFAAAAQYRQSLDCLEKRKYGEEVARLRDSLNCVNEGLKESRWISKTVLGDLNGLKSRVADDLKRAEKDNDIIYLSPVPPKSELKTLERACMVASKAPSQVTDAISMLGENGPLGQPLFSKLVPYAVHIAASIYSDRRDRLVNETLIGELESMTDKLRDLLSSLNLPGSLQALEKPLGVPGTVVSHAEEMRQQDGLNRLRRSVEDTAKVKFNDRSIYNEGVELLATEKAEDNAARRKYGTERWARETSEAAAPKIYNSLKEINGYFTSAQSSDDLVERKLRDSEAVFRVLTGTNRDLESYVPSSRRAAIPPEVEREAIKLRSCLSEVNRMENRRRRRIQTLKDKARADDIHPALLKETARLEREFPMQAIQAGQFENLFEDSLRLYDSDVDMLAQERQDQEQLSEQVREANHAFTRAHKGDTSNKERETALQELENGYLKYKEIISNLDVGRKFYNDLAKIVSRFRDDAKAFVHQRRMEASQLEADISNVTAMASLRLSQPHLHHQASPPATHAHHQPSAYSGVPPVQAPAQVPAQTAPQPLAAPAPVPVQMHSHRPSATAAPLTAPQPVRAAVAPPSVPMPGMWSPEMGIRFDSAGVPPGANAGPATAAGRGKTATWDPSQGVRFS</sequence>
<dbReference type="SUPFAM" id="SSF103506">
    <property type="entry name" value="Mitochondrial carrier"/>
    <property type="match status" value="1"/>
</dbReference>
<keyword evidence="4" id="KW-1133">Transmembrane helix</keyword>
<comment type="subcellular location">
    <subcellularLocation>
        <location evidence="1">Membrane</location>
        <topology evidence="1">Multi-pass membrane protein</topology>
    </subcellularLocation>
</comment>
<feature type="compositionally biased region" description="Low complexity" evidence="8">
    <location>
        <begin position="1076"/>
        <end position="1093"/>
    </location>
</feature>
<dbReference type="Pfam" id="PF00153">
    <property type="entry name" value="Mito_carr"/>
    <property type="match status" value="2"/>
</dbReference>
<comment type="caution">
    <text evidence="10">The sequence shown here is derived from an EMBL/GenBank/DDBJ whole genome shotgun (WGS) entry which is preliminary data.</text>
</comment>
<dbReference type="PANTHER" id="PTHR23030:SF39">
    <property type="entry name" value="PROGRAMMED CELL DEATH 6-INTERACTING PROTEIN"/>
    <property type="match status" value="1"/>
</dbReference>
<dbReference type="InterPro" id="IPR023395">
    <property type="entry name" value="MCP_dom_sf"/>
</dbReference>